<comment type="subcellular location">
    <subcellularLocation>
        <location evidence="10">Mitochondrion inner membrane</location>
        <topology evidence="10">Multi-pass membrane protein</topology>
    </subcellularLocation>
</comment>
<evidence type="ECO:0000256" key="10">
    <source>
        <dbReference type="RuleBase" id="RU000369"/>
    </source>
</evidence>
<evidence type="ECO:0000256" key="6">
    <source>
        <dbReference type="ARBA" id="ARBA00015947"/>
    </source>
</evidence>
<dbReference type="GO" id="GO:0020037">
    <property type="term" value="F:heme binding"/>
    <property type="evidence" value="ECO:0007669"/>
    <property type="project" value="InterPro"/>
</dbReference>
<evidence type="ECO:0000256" key="7">
    <source>
        <dbReference type="ARBA" id="ARBA00022837"/>
    </source>
</evidence>
<comment type="similarity">
    <text evidence="4 10">Belongs to the heme-copper respiratory oxidase family.</text>
</comment>
<dbReference type="InterPro" id="IPR000883">
    <property type="entry name" value="Cyt_C_Oxase_1"/>
</dbReference>
<evidence type="ECO:0000313" key="14">
    <source>
        <dbReference type="EMBL" id="AYW52645.1"/>
    </source>
</evidence>
<reference evidence="14" key="1">
    <citation type="submission" date="2018-01" db="EMBL/GenBank/DDBJ databases">
        <title>Mitogenome of an Australian largest raptor, WTE.</title>
        <authorList>
            <person name="Sarker S."/>
            <person name="Das S."/>
            <person name="Raidal S.R."/>
        </authorList>
    </citation>
    <scope>NUCLEOTIDE SEQUENCE</scope>
</reference>
<keyword evidence="7" id="KW-0106">Calcium</keyword>
<evidence type="ECO:0000256" key="1">
    <source>
        <dbReference type="ARBA" id="ARBA00001935"/>
    </source>
</evidence>
<dbReference type="Gene3D" id="1.20.210.10">
    <property type="entry name" value="Cytochrome c oxidase-like, subunit I domain"/>
    <property type="match status" value="1"/>
</dbReference>
<sequence length="498" mass="56551">MTLINRSLFSTNHKDIGTLYLIFGASAGMVGTALSLLIRAELGQPGTLLGDDQIYNVIVTAHAFVMIFFMVMPIMIGGFGNSLVPLMIGAPDMAFPRMNNMSFSLLPPSFLLLLPLNSTSTSRHRMNCLPPTSRLHSPRRRFSTPSHLLPPYLTGHQLHHNNYQYKTPCHNPMPNAPLRLIRPNHSSPTSPISPSPSCWHHYTTNTPQPQHHLLRPRRTTTPHSMPTPILIFRSPSSLYSYPTTLGMSPTVTTTPEKKNHLVHTYGLSYDINWLPTVYRVSTPYIYSTNTRTHTSMFHLRYHNHRYPHRRQSIWLTRHTPRSNMNETTHTMSPGLYLPLHHRTPNRDRPGKLLTTYRPASHMLRVPLPLCPINTSCICHHTTFITDSPITLTLTLHEPSHLGIYTVNLTFFPHTSTPCRNTRRTQTPTCLHLETHILYRLTNSMTAVIMLMFIISEASPQNEKSHNQISLQPMLNESTAAHPHTTPSKNQPSSKYKKG</sequence>
<feature type="transmembrane region" description="Helical" evidence="12">
    <location>
        <begin position="20"/>
        <end position="42"/>
    </location>
</feature>
<dbReference type="GO" id="GO:0015990">
    <property type="term" value="P:electron transport coupled proton transport"/>
    <property type="evidence" value="ECO:0007669"/>
    <property type="project" value="TreeGrafter"/>
</dbReference>
<keyword evidence="9" id="KW-0915">Sodium</keyword>
<geneLocation type="mitochondrion" evidence="14"/>
<dbReference type="UniPathway" id="UPA00705"/>
<feature type="domain" description="Cytochrome oxidase subunit I profile" evidence="13">
    <location>
        <begin position="1"/>
        <end position="207"/>
    </location>
</feature>
<keyword evidence="10" id="KW-0679">Respiratory chain</keyword>
<keyword evidence="10 12" id="KW-0812">Transmembrane</keyword>
<dbReference type="EMBL" id="MG873530">
    <property type="protein sequence ID" value="AYW52645.1"/>
    <property type="molecule type" value="Genomic_DNA"/>
</dbReference>
<dbReference type="Pfam" id="PF00115">
    <property type="entry name" value="COX1"/>
    <property type="match status" value="1"/>
</dbReference>
<evidence type="ECO:0000256" key="4">
    <source>
        <dbReference type="ARBA" id="ARBA00009578"/>
    </source>
</evidence>
<dbReference type="GO" id="GO:0005743">
    <property type="term" value="C:mitochondrial inner membrane"/>
    <property type="evidence" value="ECO:0007669"/>
    <property type="project" value="UniProtKB-SubCell"/>
</dbReference>
<protein>
    <recommendedName>
        <fullName evidence="6 10">Cytochrome c oxidase subunit 1</fullName>
        <ecNumber evidence="5 10">7.1.1.9</ecNumber>
    </recommendedName>
</protein>
<dbReference type="InterPro" id="IPR023616">
    <property type="entry name" value="Cyt_c_oxase-like_su1_dom"/>
</dbReference>
<keyword evidence="10" id="KW-0349">Heme</keyword>
<dbReference type="PANTHER" id="PTHR10422:SF18">
    <property type="entry name" value="CYTOCHROME C OXIDASE SUBUNIT 1"/>
    <property type="match status" value="1"/>
</dbReference>
<keyword evidence="12" id="KW-1133">Transmembrane helix</keyword>
<comment type="pathway">
    <text evidence="3 10">Energy metabolism; oxidative phosphorylation.</text>
</comment>
<comment type="function">
    <text evidence="10">Component of the cytochrome c oxidase, the last enzyme in the mitochondrial electron transport chain which drives oxidative phosphorylation. The respiratory chain contains 3 multisubunit complexes succinate dehydrogenase (complex II, CII), ubiquinol-cytochrome c oxidoreductase (cytochrome b-c1 complex, complex III, CIII) and cytochrome c oxidase (complex IV, CIV), that cooperate to transfer electrons derived from NADH and succinate to molecular oxygen, creating an electrochemical gradient over the inner membrane that drives transmembrane transport and the ATP synthase. Cytochrome c oxidase is the component of the respiratory chain that catalyzes the reduction of oxygen to water. Electrons originating from reduced cytochrome c in the intermembrane space (IMS) are transferred via the dinuclear copper A center (CU(A)) of subunit 2 and heme A of subunit 1 to the active site in subunit 1, a binuclear center (BNC) formed by heme A3 and copper B (CU(B)). The BNC reduces molecular oxygen to 2 water molecules using 4 electrons from cytochrome c in the IMS and 4 protons from the mitochondrial matrix.</text>
</comment>
<evidence type="ECO:0000256" key="5">
    <source>
        <dbReference type="ARBA" id="ARBA00012949"/>
    </source>
</evidence>
<keyword evidence="10" id="KW-0999">Mitochondrion inner membrane</keyword>
<dbReference type="PROSITE" id="PS50855">
    <property type="entry name" value="COX1"/>
    <property type="match status" value="1"/>
</dbReference>
<evidence type="ECO:0000256" key="8">
    <source>
        <dbReference type="ARBA" id="ARBA00023008"/>
    </source>
</evidence>
<proteinExistence type="inferred from homology"/>
<dbReference type="SUPFAM" id="SSF81442">
    <property type="entry name" value="Cytochrome c oxidase subunit I-like"/>
    <property type="match status" value="1"/>
</dbReference>
<organism evidence="14">
    <name type="scientific">Aquila audax</name>
    <name type="common">Wedge-tailed eagle</name>
    <dbReference type="NCBI Taxonomy" id="8961"/>
    <lineage>
        <taxon>Eukaryota</taxon>
        <taxon>Metazoa</taxon>
        <taxon>Chordata</taxon>
        <taxon>Craniata</taxon>
        <taxon>Vertebrata</taxon>
        <taxon>Euteleostomi</taxon>
        <taxon>Archelosauria</taxon>
        <taxon>Archosauria</taxon>
        <taxon>Dinosauria</taxon>
        <taxon>Saurischia</taxon>
        <taxon>Theropoda</taxon>
        <taxon>Coelurosauria</taxon>
        <taxon>Aves</taxon>
        <taxon>Neognathae</taxon>
        <taxon>Neoaves</taxon>
        <taxon>Telluraves</taxon>
        <taxon>Accipitrimorphae</taxon>
        <taxon>Accipitriformes</taxon>
        <taxon>Accipitridae</taxon>
        <taxon>Accipitrinae</taxon>
        <taxon>Aquila</taxon>
    </lineage>
</organism>
<evidence type="ECO:0000256" key="2">
    <source>
        <dbReference type="ARBA" id="ARBA00001971"/>
    </source>
</evidence>
<keyword evidence="10" id="KW-0408">Iron</keyword>
<evidence type="ECO:0000256" key="9">
    <source>
        <dbReference type="ARBA" id="ARBA00023053"/>
    </source>
</evidence>
<dbReference type="PANTHER" id="PTHR10422">
    <property type="entry name" value="CYTOCHROME C OXIDASE SUBUNIT 1"/>
    <property type="match status" value="1"/>
</dbReference>
<feature type="region of interest" description="Disordered" evidence="11">
    <location>
        <begin position="463"/>
        <end position="498"/>
    </location>
</feature>
<keyword evidence="10" id="KW-0249">Electron transport</keyword>
<evidence type="ECO:0000256" key="12">
    <source>
        <dbReference type="SAM" id="Phobius"/>
    </source>
</evidence>
<dbReference type="AlphaFoldDB" id="A0A3G5FPZ4"/>
<dbReference type="GO" id="GO:0046872">
    <property type="term" value="F:metal ion binding"/>
    <property type="evidence" value="ECO:0007669"/>
    <property type="project" value="UniProtKB-KW"/>
</dbReference>
<dbReference type="GO" id="GO:0006123">
    <property type="term" value="P:mitochondrial electron transport, cytochrome c to oxygen"/>
    <property type="evidence" value="ECO:0007669"/>
    <property type="project" value="TreeGrafter"/>
</dbReference>
<evidence type="ECO:0000259" key="13">
    <source>
        <dbReference type="PROSITE" id="PS50855"/>
    </source>
</evidence>
<dbReference type="GO" id="GO:0004129">
    <property type="term" value="F:cytochrome-c oxidase activity"/>
    <property type="evidence" value="ECO:0007669"/>
    <property type="project" value="UniProtKB-EC"/>
</dbReference>
<keyword evidence="10" id="KW-0813">Transport</keyword>
<keyword evidence="8 10" id="KW-0186">Copper</keyword>
<gene>
    <name evidence="14" type="primary">COX1</name>
</gene>
<dbReference type="InterPro" id="IPR036927">
    <property type="entry name" value="Cyt_c_oxase-like_su1_sf"/>
</dbReference>
<keyword evidence="10" id="KW-0479">Metal-binding</keyword>
<accession>A0A3G5FPZ4</accession>
<dbReference type="EC" id="7.1.1.9" evidence="5 10"/>
<comment type="catalytic activity">
    <reaction evidence="10">
        <text>4 Fe(II)-[cytochrome c] + O2 + 8 H(+)(in) = 4 Fe(III)-[cytochrome c] + 2 H2O + 4 H(+)(out)</text>
        <dbReference type="Rhea" id="RHEA:11436"/>
        <dbReference type="Rhea" id="RHEA-COMP:10350"/>
        <dbReference type="Rhea" id="RHEA-COMP:14399"/>
        <dbReference type="ChEBI" id="CHEBI:15377"/>
        <dbReference type="ChEBI" id="CHEBI:15378"/>
        <dbReference type="ChEBI" id="CHEBI:15379"/>
        <dbReference type="ChEBI" id="CHEBI:29033"/>
        <dbReference type="ChEBI" id="CHEBI:29034"/>
        <dbReference type="EC" id="7.1.1.9"/>
    </reaction>
</comment>
<feature type="transmembrane region" description="Helical" evidence="12">
    <location>
        <begin position="54"/>
        <end position="78"/>
    </location>
</feature>
<comment type="cofactor">
    <cofactor evidence="2">
        <name>heme</name>
        <dbReference type="ChEBI" id="CHEBI:30413"/>
    </cofactor>
</comment>
<keyword evidence="10 12" id="KW-0472">Membrane</keyword>
<evidence type="ECO:0000256" key="11">
    <source>
        <dbReference type="SAM" id="MobiDB-lite"/>
    </source>
</evidence>
<dbReference type="PRINTS" id="PR01165">
    <property type="entry name" value="CYCOXIDASEI"/>
</dbReference>
<name>A0A3G5FPZ4_AQUAU</name>
<evidence type="ECO:0000256" key="3">
    <source>
        <dbReference type="ARBA" id="ARBA00004673"/>
    </source>
</evidence>
<comment type="cofactor">
    <cofactor evidence="1">
        <name>Cu cation</name>
        <dbReference type="ChEBI" id="CHEBI:23378"/>
    </cofactor>
</comment>
<keyword evidence="10 14" id="KW-0496">Mitochondrion</keyword>